<reference evidence="2" key="1">
    <citation type="submission" date="2016-06" db="EMBL/GenBank/DDBJ databases">
        <authorList>
            <person name="Varghese N."/>
            <person name="Submissions Spin"/>
        </authorList>
    </citation>
    <scope>NUCLEOTIDE SEQUENCE [LARGE SCALE GENOMIC DNA]</scope>
    <source>
        <strain evidence="2">DSM 45794</strain>
    </source>
</reference>
<dbReference type="EMBL" id="FLRH01000003">
    <property type="protein sequence ID" value="SBT63645.1"/>
    <property type="molecule type" value="Genomic_DNA"/>
</dbReference>
<dbReference type="STRING" id="946078.GA0070622_0600"/>
<protein>
    <submittedName>
        <fullName evidence="1">Sulfotransferase family protein</fullName>
    </submittedName>
</protein>
<dbReference type="RefSeq" id="WP_091568104.1">
    <property type="nucleotide sequence ID" value="NZ_FLRH01000003.1"/>
</dbReference>
<dbReference type="Proteomes" id="UP000199558">
    <property type="component" value="Unassembled WGS sequence"/>
</dbReference>
<evidence type="ECO:0000313" key="1">
    <source>
        <dbReference type="EMBL" id="SBT63645.1"/>
    </source>
</evidence>
<keyword evidence="2" id="KW-1185">Reference proteome</keyword>
<dbReference type="InterPro" id="IPR027417">
    <property type="entry name" value="P-loop_NTPase"/>
</dbReference>
<dbReference type="AlphaFoldDB" id="A0A1A9B2C0"/>
<evidence type="ECO:0000313" key="2">
    <source>
        <dbReference type="Proteomes" id="UP000199558"/>
    </source>
</evidence>
<accession>A0A1A9B2C0</accession>
<gene>
    <name evidence="1" type="ORF">GA0070622_0600</name>
</gene>
<dbReference type="Pfam" id="PF13469">
    <property type="entry name" value="Sulfotransfer_3"/>
    <property type="match status" value="1"/>
</dbReference>
<dbReference type="Gene3D" id="3.40.50.300">
    <property type="entry name" value="P-loop containing nucleotide triphosphate hydrolases"/>
    <property type="match status" value="1"/>
</dbReference>
<dbReference type="GO" id="GO:0016740">
    <property type="term" value="F:transferase activity"/>
    <property type="evidence" value="ECO:0007669"/>
    <property type="project" value="UniProtKB-KW"/>
</dbReference>
<keyword evidence="1" id="KW-0808">Transferase</keyword>
<name>A0A1A9B2C0_9ACTN</name>
<sequence>MTAQQPAAADGSGAGAPSGTDRVTVLYVCGMPRSGSTLLDLMLGQFVDHCDVGELFYLWQSGVERNFRCACGEHFDECPFWGEVGRRAYGGWANIDVQEVRALQRRVDATGKVPMIKGARVVPGFRQDLERYTTLITKLYRAIAEVSGAKVVVDSTKRPSLAYILARAPEIDLRLVHILRDPRGVAYSWSQLVELPEGTSTKGRMNQRSARLTARRWVTVNAMISSLARSGVPRVVVRYEDLVRDPRTELGRIAALTADVTGQVDPLSFLHGTEFEQAGSHAVAGGRIRMRTGPIALSLDEKWRREYAPGRRRMVGAMTWPLRRRYDYR</sequence>
<organism evidence="1 2">
    <name type="scientific">Micromonospora sediminicola</name>
    <dbReference type="NCBI Taxonomy" id="946078"/>
    <lineage>
        <taxon>Bacteria</taxon>
        <taxon>Bacillati</taxon>
        <taxon>Actinomycetota</taxon>
        <taxon>Actinomycetes</taxon>
        <taxon>Micromonosporales</taxon>
        <taxon>Micromonosporaceae</taxon>
        <taxon>Micromonospora</taxon>
    </lineage>
</organism>
<dbReference type="SUPFAM" id="SSF52540">
    <property type="entry name" value="P-loop containing nucleoside triphosphate hydrolases"/>
    <property type="match status" value="1"/>
</dbReference>
<dbReference type="OrthoDB" id="663914at2"/>
<proteinExistence type="predicted"/>